<evidence type="ECO:0000313" key="6">
    <source>
        <dbReference type="EMBL" id="MBF4163468.1"/>
    </source>
</evidence>
<comment type="caution">
    <text evidence="6">The sequence shown here is derived from an EMBL/GenBank/DDBJ whole genome shotgun (WGS) entry which is preliminary data.</text>
</comment>
<organism evidence="6 7">
    <name type="scientific">Nocardioides acrostichi</name>
    <dbReference type="NCBI Taxonomy" id="2784339"/>
    <lineage>
        <taxon>Bacteria</taxon>
        <taxon>Bacillati</taxon>
        <taxon>Actinomycetota</taxon>
        <taxon>Actinomycetes</taxon>
        <taxon>Propionibacteriales</taxon>
        <taxon>Nocardioidaceae</taxon>
        <taxon>Nocardioides</taxon>
    </lineage>
</organism>
<dbReference type="GO" id="GO:0005829">
    <property type="term" value="C:cytosol"/>
    <property type="evidence" value="ECO:0007669"/>
    <property type="project" value="TreeGrafter"/>
</dbReference>
<evidence type="ECO:0000259" key="5">
    <source>
        <dbReference type="Pfam" id="PF01406"/>
    </source>
</evidence>
<dbReference type="Proteomes" id="UP000656804">
    <property type="component" value="Unassembled WGS sequence"/>
</dbReference>
<feature type="domain" description="tRNA synthetases class I catalytic" evidence="5">
    <location>
        <begin position="40"/>
        <end position="317"/>
    </location>
</feature>
<dbReference type="GO" id="GO:0004817">
    <property type="term" value="F:cysteine-tRNA ligase activity"/>
    <property type="evidence" value="ECO:0007669"/>
    <property type="project" value="TreeGrafter"/>
</dbReference>
<protein>
    <submittedName>
        <fullName evidence="6">Cysteine--tRNA ligase</fullName>
    </submittedName>
</protein>
<keyword evidence="2 6" id="KW-0436">Ligase</keyword>
<dbReference type="InterPro" id="IPR032678">
    <property type="entry name" value="tRNA-synt_1_cat_dom"/>
</dbReference>
<dbReference type="PANTHER" id="PTHR10890">
    <property type="entry name" value="CYSTEINYL-TRNA SYNTHETASE"/>
    <property type="match status" value="1"/>
</dbReference>
<evidence type="ECO:0000256" key="2">
    <source>
        <dbReference type="ARBA" id="ARBA00022598"/>
    </source>
</evidence>
<accession>A0A930UYY8</accession>
<keyword evidence="7" id="KW-1185">Reference proteome</keyword>
<evidence type="ECO:0000256" key="3">
    <source>
        <dbReference type="ARBA" id="ARBA00022741"/>
    </source>
</evidence>
<name>A0A930UYY8_9ACTN</name>
<sequence length="397" mass="42269">MRQDRPVSADPAPTARYPVTAEPLRPLVLSGTRLLPVSLLRVYTCGITPYDVTHVGHASTFVWADLLCSVARAAGARTHLVRNVTDVDDVLTAAAHRAGRHYDELAVVQEFQFDRDMTALGVARPDDGPHARAHVPAVVRLTAALLDADAAYVHESEQGSYVYFRGAGVPALARLDEPTALALSREYGDQDHVPGRASDFDVALWRPSADDQPAWPSPWGWGRPGWHAECAAMAVASLGHAIDVLVGGCDLAFPHHAYQQAMVEAATGTAPFARAVLHVGEVQLGGHKMAKSSGNLTLVSDLLERFPGPVLRLGLLDRPVADSWECDDAVFEAAGARLDQLVAAAGPPSERVGSEAARADVLAALLDGLDVPRAVEEALEAGPDAAAFLLDVLRLTR</sequence>
<comment type="subunit">
    <text evidence="1">Monomer.</text>
</comment>
<dbReference type="Gene3D" id="3.40.50.620">
    <property type="entry name" value="HUPs"/>
    <property type="match status" value="1"/>
</dbReference>
<dbReference type="Pfam" id="PF01406">
    <property type="entry name" value="tRNA-synt_1e"/>
    <property type="match status" value="1"/>
</dbReference>
<dbReference type="AlphaFoldDB" id="A0A930UYY8"/>
<dbReference type="PRINTS" id="PR00983">
    <property type="entry name" value="TRNASYNTHCYS"/>
</dbReference>
<dbReference type="InterPro" id="IPR024909">
    <property type="entry name" value="Cys-tRNA/MSH_ligase"/>
</dbReference>
<keyword evidence="3" id="KW-0547">Nucleotide-binding</keyword>
<reference evidence="6" key="1">
    <citation type="submission" date="2020-11" db="EMBL/GenBank/DDBJ databases">
        <title>Nocardioides sp. CBS4Y-1, whole genome shotgun sequence.</title>
        <authorList>
            <person name="Tuo L."/>
        </authorList>
    </citation>
    <scope>NUCLEOTIDE SEQUENCE</scope>
    <source>
        <strain evidence="6">CBS4Y-1</strain>
    </source>
</reference>
<dbReference type="GO" id="GO:0005524">
    <property type="term" value="F:ATP binding"/>
    <property type="evidence" value="ECO:0007669"/>
    <property type="project" value="UniProtKB-KW"/>
</dbReference>
<evidence type="ECO:0000256" key="1">
    <source>
        <dbReference type="ARBA" id="ARBA00011245"/>
    </source>
</evidence>
<evidence type="ECO:0000313" key="7">
    <source>
        <dbReference type="Proteomes" id="UP000656804"/>
    </source>
</evidence>
<dbReference type="SUPFAM" id="SSF52374">
    <property type="entry name" value="Nucleotidylyl transferase"/>
    <property type="match status" value="1"/>
</dbReference>
<proteinExistence type="predicted"/>
<evidence type="ECO:0000256" key="4">
    <source>
        <dbReference type="ARBA" id="ARBA00022840"/>
    </source>
</evidence>
<dbReference type="EMBL" id="JADIVZ010000012">
    <property type="protein sequence ID" value="MBF4163468.1"/>
    <property type="molecule type" value="Genomic_DNA"/>
</dbReference>
<gene>
    <name evidence="6" type="ORF">ISG29_17405</name>
</gene>
<keyword evidence="4" id="KW-0067">ATP-binding</keyword>
<dbReference type="InterPro" id="IPR014729">
    <property type="entry name" value="Rossmann-like_a/b/a_fold"/>
</dbReference>
<dbReference type="GO" id="GO:0006423">
    <property type="term" value="P:cysteinyl-tRNA aminoacylation"/>
    <property type="evidence" value="ECO:0007669"/>
    <property type="project" value="TreeGrafter"/>
</dbReference>
<dbReference type="PANTHER" id="PTHR10890:SF3">
    <property type="entry name" value="CYSTEINE--TRNA LIGASE, CYTOPLASMIC"/>
    <property type="match status" value="1"/>
</dbReference>